<accession>A0A8C6XTL8</accession>
<reference evidence="1" key="2">
    <citation type="submission" date="2025-09" db="UniProtKB">
        <authorList>
            <consortium name="Ensembl"/>
        </authorList>
    </citation>
    <scope>IDENTIFICATION</scope>
</reference>
<keyword evidence="2" id="KW-1185">Reference proteome</keyword>
<evidence type="ECO:0000313" key="1">
    <source>
        <dbReference type="Ensembl" id="ENSNNAP00000018913.1"/>
    </source>
</evidence>
<dbReference type="Proteomes" id="UP000694559">
    <property type="component" value="Unplaced"/>
</dbReference>
<dbReference type="Ensembl" id="ENSNNAT00000019857.1">
    <property type="protein sequence ID" value="ENSNNAP00000018913.1"/>
    <property type="gene ID" value="ENSNNAG00000012653.1"/>
</dbReference>
<reference evidence="1" key="1">
    <citation type="submission" date="2025-08" db="UniProtKB">
        <authorList>
            <consortium name="Ensembl"/>
        </authorList>
    </citation>
    <scope>IDENTIFICATION</scope>
</reference>
<dbReference type="GeneTree" id="ENSGT00990000213778"/>
<sequence>MDPNRIIQALKGTIDPKLRLAAENELNQVSPRWKARLISRAYRTTARRLARAVV</sequence>
<dbReference type="AlphaFoldDB" id="A0A8C6XTL8"/>
<name>A0A8C6XTL8_NAJNA</name>
<protein>
    <submittedName>
        <fullName evidence="1">Uncharacterized protein</fullName>
    </submittedName>
</protein>
<dbReference type="OrthoDB" id="8906396at2759"/>
<evidence type="ECO:0000313" key="2">
    <source>
        <dbReference type="Proteomes" id="UP000694559"/>
    </source>
</evidence>
<organism evidence="1 2">
    <name type="scientific">Naja naja</name>
    <name type="common">Indian cobra</name>
    <dbReference type="NCBI Taxonomy" id="35670"/>
    <lineage>
        <taxon>Eukaryota</taxon>
        <taxon>Metazoa</taxon>
        <taxon>Chordata</taxon>
        <taxon>Craniata</taxon>
        <taxon>Vertebrata</taxon>
        <taxon>Euteleostomi</taxon>
        <taxon>Lepidosauria</taxon>
        <taxon>Squamata</taxon>
        <taxon>Bifurcata</taxon>
        <taxon>Unidentata</taxon>
        <taxon>Episquamata</taxon>
        <taxon>Toxicofera</taxon>
        <taxon>Serpentes</taxon>
        <taxon>Colubroidea</taxon>
        <taxon>Elapidae</taxon>
        <taxon>Elapinae</taxon>
        <taxon>Naja</taxon>
    </lineage>
</organism>
<proteinExistence type="predicted"/>